<dbReference type="PANTHER" id="PTHR48079">
    <property type="entry name" value="PROTEIN YEEZ"/>
    <property type="match status" value="1"/>
</dbReference>
<evidence type="ECO:0000313" key="2">
    <source>
        <dbReference type="EMBL" id="MBI9000407.1"/>
    </source>
</evidence>
<comment type="caution">
    <text evidence="2">The sequence shown here is derived from an EMBL/GenBank/DDBJ whole genome shotgun (WGS) entry which is preliminary data.</text>
</comment>
<proteinExistence type="predicted"/>
<dbReference type="PANTHER" id="PTHR48079:SF6">
    <property type="entry name" value="NAD(P)-BINDING DOMAIN-CONTAINING PROTEIN-RELATED"/>
    <property type="match status" value="1"/>
</dbReference>
<dbReference type="InterPro" id="IPR051783">
    <property type="entry name" value="NAD(P)-dependent_oxidoreduct"/>
</dbReference>
<evidence type="ECO:0000259" key="1">
    <source>
        <dbReference type="Pfam" id="PF13460"/>
    </source>
</evidence>
<dbReference type="Pfam" id="PF11066">
    <property type="entry name" value="DUF2867"/>
    <property type="match status" value="1"/>
</dbReference>
<gene>
    <name evidence="2" type="ORF">JDV76_05420</name>
</gene>
<dbReference type="Gene3D" id="3.40.50.720">
    <property type="entry name" value="NAD(P)-binding Rossmann-like Domain"/>
    <property type="match status" value="1"/>
</dbReference>
<dbReference type="EMBL" id="JAEIOT010000007">
    <property type="protein sequence ID" value="MBI9000407.1"/>
    <property type="molecule type" value="Genomic_DNA"/>
</dbReference>
<dbReference type="RefSeq" id="WP_198735871.1">
    <property type="nucleotide sequence ID" value="NZ_JAEIOT010000007.1"/>
</dbReference>
<sequence length="492" mass="54470">MDTCRLEPRSILLTGATGYIGGRLVPRLLRAGHRVSVLVRDPERLTGVPWAGEVKVFRGDLSDAESLRGCCDGIDVIYYLVHSMGEADAFAEVELDCARSMVRLAEAAGVDRIIYLSGLRDPRRSSSHMDSRHAVGDAFLESDLTAVVLQAGIVVGSGSTSFEMIRHLTDRLPAMITPRFVHNRVTPIAIDDVLYYLTASATADFPGSRTWDIGGPASHTYGEMMNGYARIAGLRQRPMIPVPVFTPRLASHWVGVVTPVPAGIAKPLIQSLAVDAVVSERDIDGVIAQPDGGLTDYPDSIRLALSDIDSDSVETFWTDDRTTAAEPLPSDPEWTGRKVFVDERTLTTTASRENLFSVIESVGGKNGWYSVPLLWRIRGVLDQFAQGPGLIRGRRSPNRLRVGDVLDWWTVEQITRPERLLLRADMRVNGDAWLELRADEDETGSVFYNQRAIFFPKGLTGLAYWYSILPFHQFIFPTMARNIVREAEKRSG</sequence>
<keyword evidence="3" id="KW-1185">Reference proteome</keyword>
<evidence type="ECO:0000313" key="3">
    <source>
        <dbReference type="Proteomes" id="UP000625574"/>
    </source>
</evidence>
<dbReference type="Proteomes" id="UP000625574">
    <property type="component" value="Unassembled WGS sequence"/>
</dbReference>
<accession>A0ABS0VUG7</accession>
<feature type="domain" description="NAD(P)-binding" evidence="1">
    <location>
        <begin position="15"/>
        <end position="120"/>
    </location>
</feature>
<reference evidence="2 3" key="1">
    <citation type="submission" date="2020-12" db="EMBL/GenBank/DDBJ databases">
        <title>Genome public.</title>
        <authorList>
            <person name="Sun Q."/>
        </authorList>
    </citation>
    <scope>NUCLEOTIDE SEQUENCE [LARGE SCALE GENOMIC DNA]</scope>
    <source>
        <strain evidence="2 3">CCM 8864</strain>
    </source>
</reference>
<dbReference type="Pfam" id="PF13460">
    <property type="entry name" value="NAD_binding_10"/>
    <property type="match status" value="1"/>
</dbReference>
<dbReference type="InterPro" id="IPR036291">
    <property type="entry name" value="NAD(P)-bd_dom_sf"/>
</dbReference>
<name>A0ABS0VUG7_9CORY</name>
<organism evidence="2 3">
    <name type="scientific">Corynebacterium marambiense</name>
    <dbReference type="NCBI Taxonomy" id="2765364"/>
    <lineage>
        <taxon>Bacteria</taxon>
        <taxon>Bacillati</taxon>
        <taxon>Actinomycetota</taxon>
        <taxon>Actinomycetes</taxon>
        <taxon>Mycobacteriales</taxon>
        <taxon>Corynebacteriaceae</taxon>
        <taxon>Corynebacterium</taxon>
    </lineage>
</organism>
<dbReference type="SUPFAM" id="SSF51735">
    <property type="entry name" value="NAD(P)-binding Rossmann-fold domains"/>
    <property type="match status" value="1"/>
</dbReference>
<dbReference type="InterPro" id="IPR021295">
    <property type="entry name" value="DUF2867"/>
</dbReference>
<dbReference type="InterPro" id="IPR016040">
    <property type="entry name" value="NAD(P)-bd_dom"/>
</dbReference>
<protein>
    <submittedName>
        <fullName evidence="2">SDR family oxidoreductase</fullName>
    </submittedName>
</protein>